<dbReference type="Proteomes" id="UP001055811">
    <property type="component" value="Linkage Group LG05"/>
</dbReference>
<sequence>MSGRSRWPGKGVNISVVAVSSCHGSFRWGFDVKCMDKRKGTSHILVRTMYWRTTADCGVEIVLLMVVKGSLQEPLK</sequence>
<evidence type="ECO:0000313" key="2">
    <source>
        <dbReference type="Proteomes" id="UP001055811"/>
    </source>
</evidence>
<name>A0ACB9D2Z1_CICIN</name>
<evidence type="ECO:0000313" key="1">
    <source>
        <dbReference type="EMBL" id="KAI3740993.1"/>
    </source>
</evidence>
<gene>
    <name evidence="1" type="ORF">L2E82_31470</name>
</gene>
<protein>
    <submittedName>
        <fullName evidence="1">Uncharacterized protein</fullName>
    </submittedName>
</protein>
<keyword evidence="2" id="KW-1185">Reference proteome</keyword>
<dbReference type="EMBL" id="CM042013">
    <property type="protein sequence ID" value="KAI3740993.1"/>
    <property type="molecule type" value="Genomic_DNA"/>
</dbReference>
<reference evidence="1 2" key="2">
    <citation type="journal article" date="2022" name="Mol. Ecol. Resour.">
        <title>The genomes of chicory, endive, great burdock and yacon provide insights into Asteraceae paleo-polyploidization history and plant inulin production.</title>
        <authorList>
            <person name="Fan W."/>
            <person name="Wang S."/>
            <person name="Wang H."/>
            <person name="Wang A."/>
            <person name="Jiang F."/>
            <person name="Liu H."/>
            <person name="Zhao H."/>
            <person name="Xu D."/>
            <person name="Zhang Y."/>
        </authorList>
    </citation>
    <scope>NUCLEOTIDE SEQUENCE [LARGE SCALE GENOMIC DNA]</scope>
    <source>
        <strain evidence="2">cv. Punajuju</strain>
        <tissue evidence="1">Leaves</tissue>
    </source>
</reference>
<comment type="caution">
    <text evidence="1">The sequence shown here is derived from an EMBL/GenBank/DDBJ whole genome shotgun (WGS) entry which is preliminary data.</text>
</comment>
<accession>A0ACB9D2Z1</accession>
<organism evidence="1 2">
    <name type="scientific">Cichorium intybus</name>
    <name type="common">Chicory</name>
    <dbReference type="NCBI Taxonomy" id="13427"/>
    <lineage>
        <taxon>Eukaryota</taxon>
        <taxon>Viridiplantae</taxon>
        <taxon>Streptophyta</taxon>
        <taxon>Embryophyta</taxon>
        <taxon>Tracheophyta</taxon>
        <taxon>Spermatophyta</taxon>
        <taxon>Magnoliopsida</taxon>
        <taxon>eudicotyledons</taxon>
        <taxon>Gunneridae</taxon>
        <taxon>Pentapetalae</taxon>
        <taxon>asterids</taxon>
        <taxon>campanulids</taxon>
        <taxon>Asterales</taxon>
        <taxon>Asteraceae</taxon>
        <taxon>Cichorioideae</taxon>
        <taxon>Cichorieae</taxon>
        <taxon>Cichoriinae</taxon>
        <taxon>Cichorium</taxon>
    </lineage>
</organism>
<proteinExistence type="predicted"/>
<reference evidence="2" key="1">
    <citation type="journal article" date="2022" name="Mol. Ecol. Resour.">
        <title>The genomes of chicory, endive, great burdock and yacon provide insights into Asteraceae palaeo-polyploidization history and plant inulin production.</title>
        <authorList>
            <person name="Fan W."/>
            <person name="Wang S."/>
            <person name="Wang H."/>
            <person name="Wang A."/>
            <person name="Jiang F."/>
            <person name="Liu H."/>
            <person name="Zhao H."/>
            <person name="Xu D."/>
            <person name="Zhang Y."/>
        </authorList>
    </citation>
    <scope>NUCLEOTIDE SEQUENCE [LARGE SCALE GENOMIC DNA]</scope>
    <source>
        <strain evidence="2">cv. Punajuju</strain>
    </source>
</reference>